<dbReference type="PANTHER" id="PTHR34236">
    <property type="entry name" value="DIMETHYL SULFOXIDE REDUCTASE TRANSCRIPTIONAL ACTIVATOR"/>
    <property type="match status" value="1"/>
</dbReference>
<comment type="caution">
    <text evidence="5">The sequence shown here is derived from an EMBL/GenBank/DDBJ whole genome shotgun (WGS) entry which is preliminary data.</text>
</comment>
<dbReference type="Pfam" id="PF15915">
    <property type="entry name" value="BAT"/>
    <property type="match status" value="1"/>
</dbReference>
<dbReference type="Proteomes" id="UP000011669">
    <property type="component" value="Unassembled WGS sequence"/>
</dbReference>
<dbReference type="PANTHER" id="PTHR34236:SF1">
    <property type="entry name" value="DIMETHYL SULFOXIDE REDUCTASE TRANSCRIPTIONAL ACTIVATOR"/>
    <property type="match status" value="1"/>
</dbReference>
<proteinExistence type="predicted"/>
<dbReference type="RefSeq" id="WP_006077354.1">
    <property type="nucleotide sequence ID" value="NZ_AOMD01000018.1"/>
</dbReference>
<feature type="domain" description="Bacterioopsin transcriptional activator GAF and HTH associated" evidence="4">
    <location>
        <begin position="7"/>
        <end position="140"/>
    </location>
</feature>
<dbReference type="STRING" id="1227455.C449_07500"/>
<dbReference type="EMBL" id="AOMD01000018">
    <property type="protein sequence ID" value="EMA45449.1"/>
    <property type="molecule type" value="Genomic_DNA"/>
</dbReference>
<accession>M0ML39</accession>
<keyword evidence="6" id="KW-1185">Reference proteome</keyword>
<keyword evidence="2" id="KW-0804">Transcription</keyword>
<name>M0ML39_9EURY</name>
<evidence type="ECO:0000256" key="2">
    <source>
        <dbReference type="ARBA" id="ARBA00023163"/>
    </source>
</evidence>
<gene>
    <name evidence="5" type="ORF">C449_07500</name>
</gene>
<dbReference type="OrthoDB" id="156233at2157"/>
<evidence type="ECO:0000259" key="3">
    <source>
        <dbReference type="Pfam" id="PF04967"/>
    </source>
</evidence>
<evidence type="ECO:0000256" key="1">
    <source>
        <dbReference type="ARBA" id="ARBA00023015"/>
    </source>
</evidence>
<organism evidence="5 6">
    <name type="scientific">Halococcus saccharolyticus DSM 5350</name>
    <dbReference type="NCBI Taxonomy" id="1227455"/>
    <lineage>
        <taxon>Archaea</taxon>
        <taxon>Methanobacteriati</taxon>
        <taxon>Methanobacteriota</taxon>
        <taxon>Stenosarchaea group</taxon>
        <taxon>Halobacteria</taxon>
        <taxon>Halobacteriales</taxon>
        <taxon>Halococcaceae</taxon>
        <taxon>Halococcus</taxon>
    </lineage>
</organism>
<protein>
    <submittedName>
        <fullName evidence="5">DNA binding domain-containing protein</fullName>
    </submittedName>
</protein>
<reference evidence="5 6" key="1">
    <citation type="journal article" date="2014" name="PLoS Genet.">
        <title>Phylogenetically driven sequencing of extremely halophilic archaea reveals strategies for static and dynamic osmo-response.</title>
        <authorList>
            <person name="Becker E.A."/>
            <person name="Seitzer P.M."/>
            <person name="Tritt A."/>
            <person name="Larsen D."/>
            <person name="Krusor M."/>
            <person name="Yao A.I."/>
            <person name="Wu D."/>
            <person name="Madern D."/>
            <person name="Eisen J.A."/>
            <person name="Darling A.E."/>
            <person name="Facciotti M.T."/>
        </authorList>
    </citation>
    <scope>NUCLEOTIDE SEQUENCE [LARGE SCALE GENOMIC DNA]</scope>
    <source>
        <strain evidence="5 6">DSM 5350</strain>
    </source>
</reference>
<evidence type="ECO:0000313" key="6">
    <source>
        <dbReference type="Proteomes" id="UP000011669"/>
    </source>
</evidence>
<sequence>MSTISELSIGASAFALGETLEAIPEATFDIERVVAHEAERVMPFVWATAPDRDALEAAFADDSSVANVERLSDLDDEWLYRMEWVSQVQFVVHAITEEGATILNAQTETGRWQLRVLFPDRDALSRTYSFCEEHDLDIDIETIYEMDNERHGRFGLTDDQSATLTEAFEHGFYEVPRGISVADLADELDISHQALSERFRRAHGTLIENSLVIGRERDDESRAAPEM</sequence>
<dbReference type="PATRIC" id="fig|1227455.4.peg.1533"/>
<dbReference type="InParanoid" id="M0ML39"/>
<dbReference type="InterPro" id="IPR031803">
    <property type="entry name" value="BAT_GAF/HTH-assoc"/>
</dbReference>
<feature type="domain" description="HTH bat-type" evidence="3">
    <location>
        <begin position="156"/>
        <end position="208"/>
    </location>
</feature>
<dbReference type="Pfam" id="PF04967">
    <property type="entry name" value="HTH_10"/>
    <property type="match status" value="1"/>
</dbReference>
<keyword evidence="1" id="KW-0805">Transcription regulation</keyword>
<dbReference type="AlphaFoldDB" id="M0ML39"/>
<evidence type="ECO:0000313" key="5">
    <source>
        <dbReference type="EMBL" id="EMA45449.1"/>
    </source>
</evidence>
<dbReference type="InterPro" id="IPR007050">
    <property type="entry name" value="HTH_bacterioopsin"/>
</dbReference>
<evidence type="ECO:0000259" key="4">
    <source>
        <dbReference type="Pfam" id="PF15915"/>
    </source>
</evidence>